<evidence type="ECO:0000313" key="3">
    <source>
        <dbReference type="Proteomes" id="UP000604046"/>
    </source>
</evidence>
<reference evidence="2" key="1">
    <citation type="submission" date="2021-02" db="EMBL/GenBank/DDBJ databases">
        <authorList>
            <person name="Dougan E. K."/>
            <person name="Rhodes N."/>
            <person name="Thang M."/>
            <person name="Chan C."/>
        </authorList>
    </citation>
    <scope>NUCLEOTIDE SEQUENCE</scope>
</reference>
<feature type="compositionally biased region" description="Polar residues" evidence="1">
    <location>
        <begin position="117"/>
        <end position="134"/>
    </location>
</feature>
<accession>A0A812RF98</accession>
<proteinExistence type="predicted"/>
<name>A0A812RF98_9DINO</name>
<dbReference type="AlphaFoldDB" id="A0A812RF98"/>
<feature type="region of interest" description="Disordered" evidence="1">
    <location>
        <begin position="1"/>
        <end position="184"/>
    </location>
</feature>
<sequence>MFGGQLSSELPLSPESDRPESEDGNQTPQKLEKAAELLQTQSHEELPSPAVHTPGPKGPAAPLGLTPSPPGKASGETASPNMLVSPKRLDLPAPGKVTLQGQLTESEQHALTKAGCHSSTALQTTASDSANNGSAEGFHLDTSRAAKKQAKAKANAKAKAMKRPAAVSNAGKKKEPLDQNDDEKIPAMQKDIFASEVEEEGTNPDEIAESIATQPYAAADEMEKDHRDEVKSDLEGLEHEEVKSDAETLALEGVERLSDLADGLEQLPDLDLLSLDENVEEEQPDSLEAQFLEHPEWPKRKTFAGRADLTSEPAKTLFLAKRRAFYSNFPSKCWTNANERMWYKMCGKLERPMPELVEEFQQHILNQH</sequence>
<dbReference type="EMBL" id="CAJNDS010002329">
    <property type="protein sequence ID" value="CAE7435571.1"/>
    <property type="molecule type" value="Genomic_DNA"/>
</dbReference>
<evidence type="ECO:0000313" key="2">
    <source>
        <dbReference type="EMBL" id="CAE7435571.1"/>
    </source>
</evidence>
<protein>
    <submittedName>
        <fullName evidence="2">Uncharacterized protein</fullName>
    </submittedName>
</protein>
<feature type="compositionally biased region" description="Basic and acidic residues" evidence="1">
    <location>
        <begin position="172"/>
        <end position="184"/>
    </location>
</feature>
<organism evidence="2 3">
    <name type="scientific">Symbiodinium natans</name>
    <dbReference type="NCBI Taxonomy" id="878477"/>
    <lineage>
        <taxon>Eukaryota</taxon>
        <taxon>Sar</taxon>
        <taxon>Alveolata</taxon>
        <taxon>Dinophyceae</taxon>
        <taxon>Suessiales</taxon>
        <taxon>Symbiodiniaceae</taxon>
        <taxon>Symbiodinium</taxon>
    </lineage>
</organism>
<feature type="compositionally biased region" description="Basic and acidic residues" evidence="1">
    <location>
        <begin position="221"/>
        <end position="244"/>
    </location>
</feature>
<feature type="region of interest" description="Disordered" evidence="1">
    <location>
        <begin position="218"/>
        <end position="244"/>
    </location>
</feature>
<feature type="compositionally biased region" description="Low complexity" evidence="1">
    <location>
        <begin position="1"/>
        <end position="14"/>
    </location>
</feature>
<gene>
    <name evidence="2" type="ORF">SNAT2548_LOCUS23659</name>
</gene>
<comment type="caution">
    <text evidence="2">The sequence shown here is derived from an EMBL/GenBank/DDBJ whole genome shotgun (WGS) entry which is preliminary data.</text>
</comment>
<keyword evidence="3" id="KW-1185">Reference proteome</keyword>
<feature type="compositionally biased region" description="Low complexity" evidence="1">
    <location>
        <begin position="53"/>
        <end position="66"/>
    </location>
</feature>
<evidence type="ECO:0000256" key="1">
    <source>
        <dbReference type="SAM" id="MobiDB-lite"/>
    </source>
</evidence>
<dbReference type="Proteomes" id="UP000604046">
    <property type="component" value="Unassembled WGS sequence"/>
</dbReference>
<feature type="compositionally biased region" description="Basic residues" evidence="1">
    <location>
        <begin position="145"/>
        <end position="162"/>
    </location>
</feature>